<evidence type="ECO:0000256" key="13">
    <source>
        <dbReference type="ARBA" id="ARBA00022737"/>
    </source>
</evidence>
<dbReference type="InterPro" id="IPR043136">
    <property type="entry name" value="B30.2/SPRY_sf"/>
</dbReference>
<evidence type="ECO:0000256" key="3">
    <source>
        <dbReference type="ARBA" id="ARBA00004651"/>
    </source>
</evidence>
<keyword evidence="41" id="KW-1185">Reference proteome</keyword>
<keyword evidence="26" id="KW-0449">Lipoprotein</keyword>
<name>A0A8J7NYQ0_ATRSP</name>
<dbReference type="FunFam" id="2.60.120.920:FF:000005">
    <property type="entry name" value="Putative E3 ubiquitin-protein ligase NEURL1B"/>
    <property type="match status" value="1"/>
</dbReference>
<dbReference type="FunFam" id="2.60.120.920:FF:000020">
    <property type="entry name" value="Putative E3 ubiquitin-protein ligase NEURL1B"/>
    <property type="match status" value="1"/>
</dbReference>
<comment type="function">
    <text evidence="27">E3 ubiquitin-protein ligase involved in regulation of the Notch pathway through influencing the stability and activity of several Notch ligands.</text>
</comment>
<dbReference type="Proteomes" id="UP000736164">
    <property type="component" value="Unassembled WGS sequence"/>
</dbReference>
<keyword evidence="40" id="KW-0436">Ligase</keyword>
<keyword evidence="24" id="KW-0325">Glycoprotein</keyword>
<evidence type="ECO:0000256" key="31">
    <source>
        <dbReference type="ARBA" id="ARBA00079640"/>
    </source>
</evidence>
<dbReference type="PRINTS" id="PR01013">
    <property type="entry name" value="NRPEPTIDEY1R"/>
</dbReference>
<evidence type="ECO:0000256" key="18">
    <source>
        <dbReference type="ARBA" id="ARBA00022989"/>
    </source>
</evidence>
<feature type="transmembrane region" description="Helical" evidence="36">
    <location>
        <begin position="694"/>
        <end position="720"/>
    </location>
</feature>
<keyword evidence="19 34" id="KW-0297">G-protein coupled receptor</keyword>
<dbReference type="SMART" id="SM00588">
    <property type="entry name" value="NEUZ"/>
    <property type="match status" value="2"/>
</dbReference>
<evidence type="ECO:0000256" key="11">
    <source>
        <dbReference type="ARBA" id="ARBA00022692"/>
    </source>
</evidence>
<dbReference type="Gene3D" id="2.60.120.920">
    <property type="match status" value="2"/>
</dbReference>
<evidence type="ECO:0000256" key="4">
    <source>
        <dbReference type="ARBA" id="ARBA00004906"/>
    </source>
</evidence>
<dbReference type="PROSITE" id="PS00237">
    <property type="entry name" value="G_PROTEIN_RECEP_F1_1"/>
    <property type="match status" value="1"/>
</dbReference>
<comment type="pathway">
    <text evidence="4">Protein modification; protein ubiquitination.</text>
</comment>
<evidence type="ECO:0000256" key="6">
    <source>
        <dbReference type="ARBA" id="ARBA00012483"/>
    </source>
</evidence>
<proteinExistence type="inferred from homology"/>
<feature type="transmembrane region" description="Helical" evidence="36">
    <location>
        <begin position="654"/>
        <end position="682"/>
    </location>
</feature>
<evidence type="ECO:0000256" key="16">
    <source>
        <dbReference type="ARBA" id="ARBA00022833"/>
    </source>
</evidence>
<evidence type="ECO:0000256" key="5">
    <source>
        <dbReference type="ARBA" id="ARBA00010663"/>
    </source>
</evidence>
<reference evidence="40" key="1">
    <citation type="journal article" date="2021" name="Cell">
        <title>Tracing the genetic footprints of vertebrate landing in non-teleost ray-finned fishes.</title>
        <authorList>
            <person name="Bi X."/>
            <person name="Wang K."/>
            <person name="Yang L."/>
            <person name="Pan H."/>
            <person name="Jiang H."/>
            <person name="Wei Q."/>
            <person name="Fang M."/>
            <person name="Yu H."/>
            <person name="Zhu C."/>
            <person name="Cai Y."/>
            <person name="He Y."/>
            <person name="Gan X."/>
            <person name="Zeng H."/>
            <person name="Yu D."/>
            <person name="Zhu Y."/>
            <person name="Jiang H."/>
            <person name="Qiu Q."/>
            <person name="Yang H."/>
            <person name="Zhang Y.E."/>
            <person name="Wang W."/>
            <person name="Zhu M."/>
            <person name="He S."/>
            <person name="Zhang G."/>
        </authorList>
    </citation>
    <scope>NUCLEOTIDE SEQUENCE</scope>
    <source>
        <strain evidence="40">Allg_001</strain>
    </source>
</reference>
<dbReference type="PROSITE" id="PS50089">
    <property type="entry name" value="ZF_RING_2"/>
    <property type="match status" value="1"/>
</dbReference>
<dbReference type="Gene3D" id="1.20.1070.10">
    <property type="entry name" value="Rhodopsin 7-helix transmembrane proteins"/>
    <property type="match status" value="1"/>
</dbReference>
<dbReference type="GO" id="GO:0042923">
    <property type="term" value="F:neuropeptide binding"/>
    <property type="evidence" value="ECO:0007669"/>
    <property type="project" value="TreeGrafter"/>
</dbReference>
<dbReference type="InterPro" id="IPR017452">
    <property type="entry name" value="GPCR_Rhodpsn_7TM"/>
</dbReference>
<evidence type="ECO:0000256" key="19">
    <source>
        <dbReference type="ARBA" id="ARBA00023040"/>
    </source>
</evidence>
<evidence type="ECO:0000256" key="28">
    <source>
        <dbReference type="ARBA" id="ARBA00068893"/>
    </source>
</evidence>
<keyword evidence="9" id="KW-0597">Phosphoprotein</keyword>
<dbReference type="GO" id="GO:0005737">
    <property type="term" value="C:cytoplasm"/>
    <property type="evidence" value="ECO:0007669"/>
    <property type="project" value="UniProtKB-SubCell"/>
</dbReference>
<dbReference type="GO" id="GO:0005886">
    <property type="term" value="C:plasma membrane"/>
    <property type="evidence" value="ECO:0007669"/>
    <property type="project" value="UniProtKB-SubCell"/>
</dbReference>
<feature type="region of interest" description="Disordered" evidence="35">
    <location>
        <begin position="444"/>
        <end position="463"/>
    </location>
</feature>
<feature type="transmembrane region" description="Helical" evidence="36">
    <location>
        <begin position="828"/>
        <end position="851"/>
    </location>
</feature>
<dbReference type="Pfam" id="PF07177">
    <property type="entry name" value="Neuralized"/>
    <property type="match status" value="2"/>
</dbReference>
<evidence type="ECO:0000313" key="40">
    <source>
        <dbReference type="EMBL" id="MBN3320604.1"/>
    </source>
</evidence>
<keyword evidence="21" id="KW-0564">Palmitate</keyword>
<keyword evidence="22" id="KW-1015">Disulfide bond</keyword>
<dbReference type="GO" id="GO:0061630">
    <property type="term" value="F:ubiquitin protein ligase activity"/>
    <property type="evidence" value="ECO:0007669"/>
    <property type="project" value="UniProtKB-EC"/>
</dbReference>
<dbReference type="CDD" id="cd15396">
    <property type="entry name" value="7tmA_NPY6R"/>
    <property type="match status" value="1"/>
</dbReference>
<protein>
    <recommendedName>
        <fullName evidence="28">E3 ubiquitin-protein ligase NEURL1B</fullName>
        <ecNumber evidence="6">2.3.2.27</ecNumber>
    </recommendedName>
    <alternativeName>
        <fullName evidence="30">Neuralized-2</fullName>
    </alternativeName>
    <alternativeName>
        <fullName evidence="29">Neuralized-like protein 1B</fullName>
    </alternativeName>
    <alternativeName>
        <fullName evidence="32">Neuralized-like protein 3</fullName>
    </alternativeName>
    <alternativeName>
        <fullName evidence="31">RING-type E3 ubiquitin transferase NEURL1B</fullName>
    </alternativeName>
</protein>
<evidence type="ECO:0000256" key="14">
    <source>
        <dbReference type="ARBA" id="ARBA00022771"/>
    </source>
</evidence>
<organism evidence="40 41">
    <name type="scientific">Atractosteus spatula</name>
    <name type="common">Alligator gar</name>
    <name type="synonym">Lepisosteus spatula</name>
    <dbReference type="NCBI Taxonomy" id="7917"/>
    <lineage>
        <taxon>Eukaryota</taxon>
        <taxon>Metazoa</taxon>
        <taxon>Chordata</taxon>
        <taxon>Craniata</taxon>
        <taxon>Vertebrata</taxon>
        <taxon>Euteleostomi</taxon>
        <taxon>Actinopterygii</taxon>
        <taxon>Neopterygii</taxon>
        <taxon>Holostei</taxon>
        <taxon>Semionotiformes</taxon>
        <taxon>Lepisosteidae</taxon>
        <taxon>Atractosteus</taxon>
    </lineage>
</organism>
<keyword evidence="11 34" id="KW-0812">Transmembrane</keyword>
<comment type="catalytic activity">
    <reaction evidence="1">
        <text>S-ubiquitinyl-[E2 ubiquitin-conjugating enzyme]-L-cysteine + [acceptor protein]-L-lysine = [E2 ubiquitin-conjugating enzyme]-L-cysteine + N(6)-ubiquitinyl-[acceptor protein]-L-lysine.</text>
        <dbReference type="EC" id="2.3.2.27"/>
    </reaction>
</comment>
<evidence type="ECO:0000259" key="37">
    <source>
        <dbReference type="PROSITE" id="PS50089"/>
    </source>
</evidence>
<evidence type="ECO:0000256" key="20">
    <source>
        <dbReference type="ARBA" id="ARBA00023136"/>
    </source>
</evidence>
<dbReference type="InterPro" id="IPR001841">
    <property type="entry name" value="Znf_RING"/>
</dbReference>
<evidence type="ECO:0000256" key="33">
    <source>
        <dbReference type="PROSITE-ProRule" id="PRU00175"/>
    </source>
</evidence>
<evidence type="ECO:0000256" key="30">
    <source>
        <dbReference type="ARBA" id="ARBA00078761"/>
    </source>
</evidence>
<dbReference type="Pfam" id="PF00001">
    <property type="entry name" value="7tm_1"/>
    <property type="match status" value="1"/>
</dbReference>
<dbReference type="GO" id="GO:0004983">
    <property type="term" value="F:neuropeptide Y receptor activity"/>
    <property type="evidence" value="ECO:0007669"/>
    <property type="project" value="InterPro"/>
</dbReference>
<keyword evidence="14 33" id="KW-0863">Zinc-finger</keyword>
<keyword evidence="12" id="KW-0479">Metal-binding</keyword>
<dbReference type="PRINTS" id="PR00237">
    <property type="entry name" value="GPCRRHODOPSN"/>
</dbReference>
<keyword evidence="20 36" id="KW-0472">Membrane</keyword>
<dbReference type="Pfam" id="PF13920">
    <property type="entry name" value="zf-C3HC4_3"/>
    <property type="match status" value="1"/>
</dbReference>
<evidence type="ECO:0000256" key="25">
    <source>
        <dbReference type="ARBA" id="ARBA00023224"/>
    </source>
</evidence>
<feature type="domain" description="NHR" evidence="39">
    <location>
        <begin position="281"/>
        <end position="435"/>
    </location>
</feature>
<evidence type="ECO:0000256" key="1">
    <source>
        <dbReference type="ARBA" id="ARBA00000900"/>
    </source>
</evidence>
<dbReference type="InterPro" id="IPR013083">
    <property type="entry name" value="Znf_RING/FYVE/PHD"/>
</dbReference>
<evidence type="ECO:0000313" key="41">
    <source>
        <dbReference type="Proteomes" id="UP000736164"/>
    </source>
</evidence>
<evidence type="ECO:0000259" key="39">
    <source>
        <dbReference type="PROSITE" id="PS51065"/>
    </source>
</evidence>
<dbReference type="AlphaFoldDB" id="A0A8J7NYQ0"/>
<keyword evidence="16" id="KW-0862">Zinc</keyword>
<evidence type="ECO:0000256" key="8">
    <source>
        <dbReference type="ARBA" id="ARBA00022490"/>
    </source>
</evidence>
<dbReference type="SUPFAM" id="SSF57850">
    <property type="entry name" value="RING/U-box"/>
    <property type="match status" value="1"/>
</dbReference>
<evidence type="ECO:0000256" key="10">
    <source>
        <dbReference type="ARBA" id="ARBA00022679"/>
    </source>
</evidence>
<sequence length="992" mass="108684">MTDASLQPRPVASRPYYTLPSSTAERRTSAPPPGPGIEAPRFHPHAKGRNIRLDPQLRRATRKSSFCNGITFSQRPVRLYEKVRLRLSEVNSCWSGALRFGFTSVDPGELGLADVPKYACPDLVTRPGYWAKALPERLALKDTVLAFWADRHGRVFYSVNEGEPVLFHCGLSVGEPLWAIVDVYGITQEVTLLESTVADSVGASRLCTARLSSYLPQSSHDSANYSNNQLETNQVAAAKIATLQLSHGGQPPACCCSPPAPSSSSAAGRLLRGLGAALDSDLRFHPVRGSDVGLSPDRAAACAHVLDSTRTLVFTDRPLHVGETLFVEVGPHGQSYFGALLFGMTSCNPGTLRAGELPADPECLVDRKEYWVVYRGLPMPSPGDVLSVTLLPSGEVHHGLNGASRGRLLCVDSSQVLWVFFGLQGAVSHLRILGTLHSSLPPASLSNSPAGSTDDSDSDLAFSVNRSSSASESSLVFPPEVAPPTSKNAECTVCFDQEVDTVIYTCGHMCLCNDCGLKLKKQSNSCCPICRRTIKDWITQEISHSDPVEISRGPFGSSLLWTGREKMLNRGGLSVRLLAAARSQPCCLGDYGASSAARTRQPLRAGDDVIACLAMADPLPGTNGSLSNRTAASLGNGSGSWKPRFSDYDCHPSLYILLLLVGGYSVVTIVGLFGNLCLIAIVKRQKETHNVTNILIANLSVSDVLICVMCVPFTVVYTLMDHWVFGETMCKVSSFVQCVSVSVSSFSLVLIAIERYQLIVNPRGWKPNISHAYWGITFIWMASATLSVPFLIFYHLTDEPFRDITLHSSFYKDKYACKDTWPSERDRLAFTTCLLAVQYFAPLGFIFVCYLKIFVCLRRRSGLVDRLRENETRLSESKRINAMLVSIVVAFAICWLPLNIFNIIFDWNHEALPNCHHNLVFTLCHLLAMISTCINPVFYGFLNKNFQKDLNLMVRHCRCAATQEDYENIGMSTMQTDISKGSLKLNNAMPSS</sequence>
<dbReference type="GO" id="GO:0007219">
    <property type="term" value="P:Notch signaling pathway"/>
    <property type="evidence" value="ECO:0007669"/>
    <property type="project" value="UniProtKB-KW"/>
</dbReference>
<feature type="domain" description="G-protein coupled receptors family 1 profile" evidence="38">
    <location>
        <begin position="674"/>
        <end position="939"/>
    </location>
</feature>
<dbReference type="GO" id="GO:0043005">
    <property type="term" value="C:neuron projection"/>
    <property type="evidence" value="ECO:0007669"/>
    <property type="project" value="TreeGrafter"/>
</dbReference>
<evidence type="ECO:0000256" key="9">
    <source>
        <dbReference type="ARBA" id="ARBA00022553"/>
    </source>
</evidence>
<evidence type="ECO:0000256" key="32">
    <source>
        <dbReference type="ARBA" id="ARBA00082280"/>
    </source>
</evidence>
<evidence type="ECO:0000256" key="2">
    <source>
        <dbReference type="ARBA" id="ARBA00004496"/>
    </source>
</evidence>
<feature type="transmembrane region" description="Helical" evidence="36">
    <location>
        <begin position="732"/>
        <end position="753"/>
    </location>
</feature>
<dbReference type="GO" id="GO:0016874">
    <property type="term" value="F:ligase activity"/>
    <property type="evidence" value="ECO:0007669"/>
    <property type="project" value="UniProtKB-KW"/>
</dbReference>
<feature type="domain" description="RING-type" evidence="37">
    <location>
        <begin position="491"/>
        <end position="531"/>
    </location>
</feature>
<dbReference type="EMBL" id="JAAWVO010052143">
    <property type="protein sequence ID" value="MBN3320604.1"/>
    <property type="molecule type" value="Genomic_DNA"/>
</dbReference>
<evidence type="ECO:0000256" key="7">
    <source>
        <dbReference type="ARBA" id="ARBA00022475"/>
    </source>
</evidence>
<comment type="subcellular location">
    <subcellularLocation>
        <location evidence="3">Cell membrane</location>
        <topology evidence="3">Multi-pass membrane protein</topology>
    </subcellularLocation>
    <subcellularLocation>
        <location evidence="2">Cytoplasm</location>
    </subcellularLocation>
</comment>
<evidence type="ECO:0000256" key="27">
    <source>
        <dbReference type="ARBA" id="ARBA00054526"/>
    </source>
</evidence>
<dbReference type="PANTHER" id="PTHR24235:SF16">
    <property type="entry name" value="NEUROPEPTIDE Y RECEPTOR TYPE 6-RELATED"/>
    <property type="match status" value="1"/>
</dbReference>
<evidence type="ECO:0000256" key="29">
    <source>
        <dbReference type="ARBA" id="ARBA00078615"/>
    </source>
</evidence>
<feature type="transmembrane region" description="Helical" evidence="36">
    <location>
        <begin position="917"/>
        <end position="942"/>
    </location>
</feature>
<evidence type="ECO:0000256" key="12">
    <source>
        <dbReference type="ARBA" id="ARBA00022723"/>
    </source>
</evidence>
<evidence type="ECO:0000256" key="21">
    <source>
        <dbReference type="ARBA" id="ARBA00023139"/>
    </source>
</evidence>
<dbReference type="PANTHER" id="PTHR24235">
    <property type="entry name" value="NEUROPEPTIDE Y RECEPTOR"/>
    <property type="match status" value="1"/>
</dbReference>
<dbReference type="PRINTS" id="PR01012">
    <property type="entry name" value="NRPEPTIDEYR"/>
</dbReference>
<dbReference type="InterPro" id="IPR006573">
    <property type="entry name" value="NHR_dom"/>
</dbReference>
<dbReference type="InterPro" id="IPR000611">
    <property type="entry name" value="NPY_rcpt"/>
</dbReference>
<keyword evidence="23 34" id="KW-0675">Receptor</keyword>
<evidence type="ECO:0000256" key="23">
    <source>
        <dbReference type="ARBA" id="ARBA00023170"/>
    </source>
</evidence>
<dbReference type="SUPFAM" id="SSF81321">
    <property type="entry name" value="Family A G protein-coupled receptor-like"/>
    <property type="match status" value="1"/>
</dbReference>
<keyword evidence="15" id="KW-0833">Ubl conjugation pathway</keyword>
<keyword evidence="7" id="KW-1003">Cell membrane</keyword>
<feature type="domain" description="NHR" evidence="39">
    <location>
        <begin position="39"/>
        <end position="195"/>
    </location>
</feature>
<feature type="transmembrane region" description="Helical" evidence="36">
    <location>
        <begin position="773"/>
        <end position="796"/>
    </location>
</feature>
<evidence type="ECO:0000256" key="17">
    <source>
        <dbReference type="ARBA" id="ARBA00022976"/>
    </source>
</evidence>
<keyword evidence="13" id="KW-0677">Repeat</keyword>
<keyword evidence="17" id="KW-0914">Notch signaling pathway</keyword>
<dbReference type="InterPro" id="IPR000351">
    <property type="entry name" value="NPY1_rcpt"/>
</dbReference>
<feature type="transmembrane region" description="Helical" evidence="36">
    <location>
        <begin position="882"/>
        <end position="905"/>
    </location>
</feature>
<evidence type="ECO:0000256" key="26">
    <source>
        <dbReference type="ARBA" id="ARBA00023288"/>
    </source>
</evidence>
<comment type="similarity">
    <text evidence="5 34">Belongs to the G-protein coupled receptor 1 family.</text>
</comment>
<dbReference type="FunFam" id="1.20.1070.10:FF:000062">
    <property type="entry name" value="Neuropeptide Y receptor type 1"/>
    <property type="match status" value="1"/>
</dbReference>
<gene>
    <name evidence="40" type="primary">Neurl1b</name>
    <name evidence="40" type="ORF">GTO95_0017178</name>
</gene>
<feature type="region of interest" description="Disordered" evidence="35">
    <location>
        <begin position="1"/>
        <end position="49"/>
    </location>
</feature>
<accession>A0A8J7NYQ0</accession>
<dbReference type="GO" id="GO:0008270">
    <property type="term" value="F:zinc ion binding"/>
    <property type="evidence" value="ECO:0007669"/>
    <property type="project" value="UniProtKB-KW"/>
</dbReference>
<evidence type="ECO:0000256" key="15">
    <source>
        <dbReference type="ARBA" id="ARBA00022786"/>
    </source>
</evidence>
<dbReference type="EC" id="2.3.2.27" evidence="6"/>
<comment type="caution">
    <text evidence="40">The sequence shown here is derived from an EMBL/GenBank/DDBJ whole genome shotgun (WGS) entry which is preliminary data.</text>
</comment>
<evidence type="ECO:0000259" key="38">
    <source>
        <dbReference type="PROSITE" id="PS50262"/>
    </source>
</evidence>
<keyword evidence="25 34" id="KW-0807">Transducer</keyword>
<keyword evidence="18 36" id="KW-1133">Transmembrane helix</keyword>
<evidence type="ECO:0000256" key="36">
    <source>
        <dbReference type="SAM" id="Phobius"/>
    </source>
</evidence>
<feature type="non-terminal residue" evidence="40">
    <location>
        <position position="1"/>
    </location>
</feature>
<dbReference type="InterPro" id="IPR000276">
    <property type="entry name" value="GPCR_Rhodpsn"/>
</dbReference>
<evidence type="ECO:0000256" key="24">
    <source>
        <dbReference type="ARBA" id="ARBA00023180"/>
    </source>
</evidence>
<dbReference type="FunFam" id="3.30.40.10:FF:000056">
    <property type="entry name" value="Putative E3 ubiquitin-protein ligase NEURL1B"/>
    <property type="match status" value="1"/>
</dbReference>
<dbReference type="Gene3D" id="3.30.40.10">
    <property type="entry name" value="Zinc/RING finger domain, C3HC4 (zinc finger)"/>
    <property type="match status" value="1"/>
</dbReference>
<evidence type="ECO:0000256" key="22">
    <source>
        <dbReference type="ARBA" id="ARBA00023157"/>
    </source>
</evidence>
<evidence type="ECO:0000256" key="34">
    <source>
        <dbReference type="RuleBase" id="RU000688"/>
    </source>
</evidence>
<keyword evidence="10" id="KW-0808">Transferase</keyword>
<dbReference type="PROSITE" id="PS51065">
    <property type="entry name" value="NHR"/>
    <property type="match status" value="2"/>
</dbReference>
<evidence type="ECO:0000256" key="35">
    <source>
        <dbReference type="SAM" id="MobiDB-lite"/>
    </source>
</evidence>
<dbReference type="PROSITE" id="PS50262">
    <property type="entry name" value="G_PROTEIN_RECEP_F1_2"/>
    <property type="match status" value="1"/>
</dbReference>
<feature type="non-terminal residue" evidence="40">
    <location>
        <position position="992"/>
    </location>
</feature>
<keyword evidence="8" id="KW-0963">Cytoplasm</keyword>